<keyword evidence="2" id="KW-1003">Cell membrane</keyword>
<feature type="transmembrane region" description="Helical" evidence="7">
    <location>
        <begin position="310"/>
        <end position="331"/>
    </location>
</feature>
<reference evidence="9" key="1">
    <citation type="journal article" date="2019" name="Int. J. Syst. Evol. Microbiol.">
        <title>The Global Catalogue of Microorganisms (GCM) 10K type strain sequencing project: providing services to taxonomists for standard genome sequencing and annotation.</title>
        <authorList>
            <consortium name="The Broad Institute Genomics Platform"/>
            <consortium name="The Broad Institute Genome Sequencing Center for Infectious Disease"/>
            <person name="Wu L."/>
            <person name="Ma J."/>
        </authorList>
    </citation>
    <scope>NUCLEOTIDE SEQUENCE [LARGE SCALE GENOMIC DNA]</scope>
    <source>
        <strain evidence="9">JCM 18657</strain>
    </source>
</reference>
<evidence type="ECO:0000256" key="1">
    <source>
        <dbReference type="ARBA" id="ARBA00004651"/>
    </source>
</evidence>
<dbReference type="RefSeq" id="WP_138787765.1">
    <property type="nucleotide sequence ID" value="NZ_JBHTGQ010000002.1"/>
</dbReference>
<dbReference type="EMBL" id="JBHTGQ010000002">
    <property type="protein sequence ID" value="MFC7748725.1"/>
    <property type="molecule type" value="Genomic_DNA"/>
</dbReference>
<dbReference type="InterPro" id="IPR001182">
    <property type="entry name" value="FtsW/RodA"/>
</dbReference>
<keyword evidence="5 7" id="KW-1133">Transmembrane helix</keyword>
<organism evidence="8 9">
    <name type="scientific">Paenibacillus thermoaerophilus</name>
    <dbReference type="NCBI Taxonomy" id="1215385"/>
    <lineage>
        <taxon>Bacteria</taxon>
        <taxon>Bacillati</taxon>
        <taxon>Bacillota</taxon>
        <taxon>Bacilli</taxon>
        <taxon>Bacillales</taxon>
        <taxon>Paenibacillaceae</taxon>
        <taxon>Paenibacillus</taxon>
    </lineage>
</organism>
<keyword evidence="3 7" id="KW-0812">Transmembrane</keyword>
<feature type="transmembrane region" description="Helical" evidence="7">
    <location>
        <begin position="151"/>
        <end position="168"/>
    </location>
</feature>
<evidence type="ECO:0000256" key="6">
    <source>
        <dbReference type="ARBA" id="ARBA00023136"/>
    </source>
</evidence>
<name>A0ABW2UZR6_9BACL</name>
<dbReference type="InterPro" id="IPR013437">
    <property type="entry name" value="FtsW"/>
</dbReference>
<evidence type="ECO:0000256" key="3">
    <source>
        <dbReference type="ARBA" id="ARBA00022692"/>
    </source>
</evidence>
<evidence type="ECO:0000313" key="9">
    <source>
        <dbReference type="Proteomes" id="UP001596528"/>
    </source>
</evidence>
<feature type="transmembrane region" description="Helical" evidence="7">
    <location>
        <begin position="114"/>
        <end position="139"/>
    </location>
</feature>
<evidence type="ECO:0000256" key="5">
    <source>
        <dbReference type="ARBA" id="ARBA00022989"/>
    </source>
</evidence>
<protein>
    <submittedName>
        <fullName evidence="8">Lipid II flippase FtsW</fullName>
    </submittedName>
</protein>
<feature type="transmembrane region" description="Helical" evidence="7">
    <location>
        <begin position="272"/>
        <end position="298"/>
    </location>
</feature>
<feature type="transmembrane region" description="Helical" evidence="7">
    <location>
        <begin position="343"/>
        <end position="368"/>
    </location>
</feature>
<sequence>MKESQPQLRRGTPDFLLLFLTLLFVGFGLVMVFNVSSTMSVYQENPEQFNPWAMTQRQLIYVGGGLIGMFVMMNIPYHKLRKLYVPFFLLILPVLALTPFIAEERKGARSWIDIGGFATVQPSEFAKLALLMYLAAVISKRGEQLRDLKKGLLPVGGVVVLFAALIMAQGDLGSTLILVASSFLLLLVGGARLKHLITAGLAGLVAVTLLILKEDYRVKRFTSFLNPMEDRLDSGFQLANSLIAFGHGGFGGVGLGKSIQKLLYIPEAHNDFIFAIIGEEFGFIGTSLFLLSYLLFIWRGILVSLRSPEPYSMLLGVGIMGWFGIQTLVNIGGVTGSMPLTGVTLPLISSGGSSIVVTLAGIGIVLGISRYAHKPDKAERTAAAKKTNRWARA</sequence>
<keyword evidence="4" id="KW-0133">Cell shape</keyword>
<comment type="subcellular location">
    <subcellularLocation>
        <location evidence="1">Cell membrane</location>
        <topology evidence="1">Multi-pass membrane protein</topology>
    </subcellularLocation>
</comment>
<dbReference type="PANTHER" id="PTHR30474">
    <property type="entry name" value="CELL CYCLE PROTEIN"/>
    <property type="match status" value="1"/>
</dbReference>
<dbReference type="Pfam" id="PF01098">
    <property type="entry name" value="FTSW_RODA_SPOVE"/>
    <property type="match status" value="1"/>
</dbReference>
<evidence type="ECO:0000256" key="4">
    <source>
        <dbReference type="ARBA" id="ARBA00022960"/>
    </source>
</evidence>
<evidence type="ECO:0000256" key="7">
    <source>
        <dbReference type="SAM" id="Phobius"/>
    </source>
</evidence>
<accession>A0ABW2UZR6</accession>
<dbReference type="PANTHER" id="PTHR30474:SF13">
    <property type="entry name" value="STAGE V SPORULATION PROTEIN E"/>
    <property type="match status" value="1"/>
</dbReference>
<evidence type="ECO:0000313" key="8">
    <source>
        <dbReference type="EMBL" id="MFC7748725.1"/>
    </source>
</evidence>
<evidence type="ECO:0000256" key="2">
    <source>
        <dbReference type="ARBA" id="ARBA00022475"/>
    </source>
</evidence>
<feature type="transmembrane region" description="Helical" evidence="7">
    <location>
        <begin position="59"/>
        <end position="77"/>
    </location>
</feature>
<feature type="transmembrane region" description="Helical" evidence="7">
    <location>
        <begin position="15"/>
        <end position="39"/>
    </location>
</feature>
<gene>
    <name evidence="8" type="primary">ftsW</name>
    <name evidence="8" type="ORF">ACFQWB_02030</name>
</gene>
<comment type="caution">
    <text evidence="8">The sequence shown here is derived from an EMBL/GenBank/DDBJ whole genome shotgun (WGS) entry which is preliminary data.</text>
</comment>
<proteinExistence type="predicted"/>
<keyword evidence="6 7" id="KW-0472">Membrane</keyword>
<feature type="transmembrane region" description="Helical" evidence="7">
    <location>
        <begin position="84"/>
        <end position="102"/>
    </location>
</feature>
<feature type="transmembrane region" description="Helical" evidence="7">
    <location>
        <begin position="196"/>
        <end position="212"/>
    </location>
</feature>
<dbReference type="Proteomes" id="UP001596528">
    <property type="component" value="Unassembled WGS sequence"/>
</dbReference>
<dbReference type="NCBIfam" id="TIGR02614">
    <property type="entry name" value="ftsW"/>
    <property type="match status" value="1"/>
</dbReference>
<keyword evidence="9" id="KW-1185">Reference proteome</keyword>
<feature type="transmembrane region" description="Helical" evidence="7">
    <location>
        <begin position="174"/>
        <end position="191"/>
    </location>
</feature>